<gene>
    <name evidence="3" type="ORF">EQ811_10820</name>
</gene>
<evidence type="ECO:0000256" key="1">
    <source>
        <dbReference type="SAM" id="Phobius"/>
    </source>
</evidence>
<dbReference type="InterPro" id="IPR036890">
    <property type="entry name" value="HATPase_C_sf"/>
</dbReference>
<name>A0A7Z8E2A7_STACP</name>
<protein>
    <submittedName>
        <fullName evidence="3">GHKL domain-containing protein</fullName>
    </submittedName>
</protein>
<feature type="transmembrane region" description="Helical" evidence="1">
    <location>
        <begin position="7"/>
        <end position="25"/>
    </location>
</feature>
<proteinExistence type="predicted"/>
<dbReference type="Pfam" id="PF14501">
    <property type="entry name" value="HATPase_c_5"/>
    <property type="match status" value="1"/>
</dbReference>
<keyword evidence="1" id="KW-0812">Transmembrane</keyword>
<dbReference type="GO" id="GO:0042802">
    <property type="term" value="F:identical protein binding"/>
    <property type="evidence" value="ECO:0007669"/>
    <property type="project" value="TreeGrafter"/>
</dbReference>
<dbReference type="NCBIfam" id="NF046015">
    <property type="entry name" value="HisKinAgrCStaph"/>
    <property type="match status" value="1"/>
</dbReference>
<feature type="transmembrane region" description="Helical" evidence="1">
    <location>
        <begin position="45"/>
        <end position="67"/>
    </location>
</feature>
<keyword evidence="1" id="KW-1133">Transmembrane helix</keyword>
<dbReference type="Proteomes" id="UP000291949">
    <property type="component" value="Unassembled WGS sequence"/>
</dbReference>
<dbReference type="PANTHER" id="PTHR40448:SF1">
    <property type="entry name" value="TWO-COMPONENT SENSOR HISTIDINE KINASE"/>
    <property type="match status" value="1"/>
</dbReference>
<keyword evidence="1" id="KW-0472">Membrane</keyword>
<dbReference type="InterPro" id="IPR032834">
    <property type="entry name" value="NatK-like_C"/>
</dbReference>
<dbReference type="PANTHER" id="PTHR40448">
    <property type="entry name" value="TWO-COMPONENT SENSOR HISTIDINE KINASE"/>
    <property type="match status" value="1"/>
</dbReference>
<comment type="caution">
    <text evidence="3">The sequence shown here is derived from an EMBL/GenBank/DDBJ whole genome shotgun (WGS) entry which is preliminary data.</text>
</comment>
<feature type="transmembrane region" description="Helical" evidence="1">
    <location>
        <begin position="109"/>
        <end position="127"/>
    </location>
</feature>
<reference evidence="3 4" key="1">
    <citation type="journal article" date="2019" name="Sci. Transl. Med.">
        <title>Quorum sensing between bacterial species on the skin protects against epidermal injury in atopic dermatitis.</title>
        <authorList>
            <person name="Williams M.R."/>
        </authorList>
    </citation>
    <scope>NUCLEOTIDE SEQUENCE [LARGE SCALE GENOMIC DNA]</scope>
    <source>
        <strain evidence="3 4">H8</strain>
    </source>
</reference>
<sequence>MDALNYAPYAGVQTLLLFLIIKIILDIKFNYKDYLFTSGIIILSVYTFSILGSKTLPILVVVIFIFFYKKIKLYSFLAVLISNIVLYLTNFLSVTLYLNTREIINNNSISISLHFVIFVVIAILLAYILKFLFKKLKGSYLSLNKKYITIITIVLLFSFVFFYIISQTDLSANDSLTLYAFIFVGLIIFLSILIFVLSTFTLREMKYKRNLEEIETYYEYTLRIESINNEMRKFRHDYVNILSTLSEFIREDDMQGLKKYFNEQIVPMKDNMKTRSIKINGIENLKVREIKGLITTKILQAQEKAIPISIEVPDEIDKIEMNTIEFSRISGIILDNAIEASEVLDDPLIQIAFINNEESVTFIVMNKCSDDTPKIHELFEEGFSTKGDNRGLGLSTLKELTDQNENVLLDTVIENGYFVQKVEIINTEA</sequence>
<dbReference type="AlphaFoldDB" id="A0A7Z8E2A7"/>
<evidence type="ECO:0000313" key="3">
    <source>
        <dbReference type="EMBL" id="TBW75833.1"/>
    </source>
</evidence>
<dbReference type="RefSeq" id="WP_070597560.1">
    <property type="nucleotide sequence ID" value="NZ_AP014956.1"/>
</dbReference>
<evidence type="ECO:0000313" key="4">
    <source>
        <dbReference type="Proteomes" id="UP000291949"/>
    </source>
</evidence>
<evidence type="ECO:0000259" key="2">
    <source>
        <dbReference type="Pfam" id="PF14501"/>
    </source>
</evidence>
<feature type="transmembrane region" description="Helical" evidence="1">
    <location>
        <begin position="74"/>
        <end position="97"/>
    </location>
</feature>
<feature type="domain" description="Sensor histidine kinase NatK-like C-terminal" evidence="2">
    <location>
        <begin position="321"/>
        <end position="424"/>
    </location>
</feature>
<feature type="transmembrane region" description="Helical" evidence="1">
    <location>
        <begin position="147"/>
        <end position="166"/>
    </location>
</feature>
<dbReference type="Gene3D" id="3.30.565.10">
    <property type="entry name" value="Histidine kinase-like ATPase, C-terminal domain"/>
    <property type="match status" value="1"/>
</dbReference>
<dbReference type="SUPFAM" id="SSF55874">
    <property type="entry name" value="ATPase domain of HSP90 chaperone/DNA topoisomerase II/histidine kinase"/>
    <property type="match status" value="1"/>
</dbReference>
<dbReference type="EMBL" id="SCHC01000004">
    <property type="protein sequence ID" value="TBW75833.1"/>
    <property type="molecule type" value="Genomic_DNA"/>
</dbReference>
<accession>A0A7Z8E2A7</accession>
<feature type="transmembrane region" description="Helical" evidence="1">
    <location>
        <begin position="178"/>
        <end position="202"/>
    </location>
</feature>
<organism evidence="3 4">
    <name type="scientific">Staphylococcus capitis</name>
    <dbReference type="NCBI Taxonomy" id="29388"/>
    <lineage>
        <taxon>Bacteria</taxon>
        <taxon>Bacillati</taxon>
        <taxon>Bacillota</taxon>
        <taxon>Bacilli</taxon>
        <taxon>Bacillales</taxon>
        <taxon>Staphylococcaceae</taxon>
        <taxon>Staphylococcus</taxon>
    </lineage>
</organism>